<name>A0A517Y6X2_9BACT</name>
<feature type="chain" id="PRO_5021900979" evidence="1">
    <location>
        <begin position="24"/>
        <end position="922"/>
    </location>
</feature>
<dbReference type="Proteomes" id="UP000315017">
    <property type="component" value="Chromosome"/>
</dbReference>
<dbReference type="RefSeq" id="WP_145085823.1">
    <property type="nucleotide sequence ID" value="NZ_CP036274.1"/>
</dbReference>
<feature type="signal peptide" evidence="1">
    <location>
        <begin position="1"/>
        <end position="23"/>
    </location>
</feature>
<accession>A0A517Y6X2</accession>
<gene>
    <name evidence="2" type="ORF">ETAA8_10590</name>
</gene>
<keyword evidence="1" id="KW-0732">Signal</keyword>
<evidence type="ECO:0000313" key="3">
    <source>
        <dbReference type="Proteomes" id="UP000315017"/>
    </source>
</evidence>
<proteinExistence type="predicted"/>
<dbReference type="OrthoDB" id="221669at2"/>
<evidence type="ECO:0000256" key="1">
    <source>
        <dbReference type="SAM" id="SignalP"/>
    </source>
</evidence>
<dbReference type="Gene3D" id="2.60.120.260">
    <property type="entry name" value="Galactose-binding domain-like"/>
    <property type="match status" value="1"/>
</dbReference>
<protein>
    <submittedName>
        <fullName evidence="2">Uncharacterized protein</fullName>
    </submittedName>
</protein>
<evidence type="ECO:0000313" key="2">
    <source>
        <dbReference type="EMBL" id="QDU25987.1"/>
    </source>
</evidence>
<keyword evidence="3" id="KW-1185">Reference proteome</keyword>
<organism evidence="2 3">
    <name type="scientific">Anatilimnocola aggregata</name>
    <dbReference type="NCBI Taxonomy" id="2528021"/>
    <lineage>
        <taxon>Bacteria</taxon>
        <taxon>Pseudomonadati</taxon>
        <taxon>Planctomycetota</taxon>
        <taxon>Planctomycetia</taxon>
        <taxon>Pirellulales</taxon>
        <taxon>Pirellulaceae</taxon>
        <taxon>Anatilimnocola</taxon>
    </lineage>
</organism>
<dbReference type="AlphaFoldDB" id="A0A517Y6X2"/>
<sequence length="922" mass="103088" precursor="true">MNLLRSLGAALLLAALCVTWLHAGEESVWIEAEHLQGITGFCWPMGKPEMKKTAGHWGLSGPGWAAEWCQGGESGFLSIATGADDDKAVVSKTIEVPKAGKYFVWVRYGDWREVPDRFQVQIEQPGKPAWTGRYGERAVVEEDNEMKLYFGWAFGWGMQPADLAAGTATLKLLSTTKEAQPRQVDCIVLTTDATYRPLTKERPRSAAWELLDSYRLGIDSQLEPLARKKPSFALPEPWKLRTFRDKSFLYLWNVSHTSAIDTWLSDKPGRVKFPYNVADKTVRDEFEKKYGGVNEVPIFSDPRIVPTFHGVGPGVFATDPKTGEVNPTGQKFAAWLDANPDRAWGMMMNYHPGAPIGDKGVAMFQKYRNRYVGSIAGESLGYFYPDGKAMKAATENAKTRRQLVEAFTPISLESNRDKYRKVYGKDLDANPYQDVIACLSIGNIEAVPLCYDWGAKTAGYESSVCTSNVLGMRWAFMRGAARQHAGLTATYRSCNFGDSSTIFSDQQSYHAPKNILDNYYSVFSGAGMTWYKMDIWYQYMAGASMFYHEQGFDEYWQPGGTTAAGLHEVQLSPKGKLVDRFLRVTAKEPDRGQPFTPIAFLVDYAHGWEPAPFWPNSFKNWHGHQDRFLYGDHEKMLEQYFWTAFHPIGPESERPITGTNEVYLPGVYGDIFDVIFAYPNANKWRTIDTYPVVIAAGDIELTDAEGKRLAEYINRGGTLVVADAHLTGPGLVHLALPQTGAEATATGYKWLDDAAEQAGQLFRYREIPLDKPLGKDAVRPLAKTLDGKCFCAAIDRNAGRIIYLSVPRGLGVDKTVHPVVPRLLAHLSRGQMPVEVSGEVEWLVNRSQTGWLVTLMNPQGQDKPQQGITPTDYRKSKQVTIRCRVPAKEARDRLLPEDRWPVVDGNVTLEVPAGSVRIVEIK</sequence>
<reference evidence="2 3" key="1">
    <citation type="submission" date="2019-02" db="EMBL/GenBank/DDBJ databases">
        <title>Deep-cultivation of Planctomycetes and their phenomic and genomic characterization uncovers novel biology.</title>
        <authorList>
            <person name="Wiegand S."/>
            <person name="Jogler M."/>
            <person name="Boedeker C."/>
            <person name="Pinto D."/>
            <person name="Vollmers J."/>
            <person name="Rivas-Marin E."/>
            <person name="Kohn T."/>
            <person name="Peeters S.H."/>
            <person name="Heuer A."/>
            <person name="Rast P."/>
            <person name="Oberbeckmann S."/>
            <person name="Bunk B."/>
            <person name="Jeske O."/>
            <person name="Meyerdierks A."/>
            <person name="Storesund J.E."/>
            <person name="Kallscheuer N."/>
            <person name="Luecker S."/>
            <person name="Lage O.M."/>
            <person name="Pohl T."/>
            <person name="Merkel B.J."/>
            <person name="Hornburger P."/>
            <person name="Mueller R.-W."/>
            <person name="Bruemmer F."/>
            <person name="Labrenz M."/>
            <person name="Spormann A.M."/>
            <person name="Op den Camp H."/>
            <person name="Overmann J."/>
            <person name="Amann R."/>
            <person name="Jetten M.S.M."/>
            <person name="Mascher T."/>
            <person name="Medema M.H."/>
            <person name="Devos D.P."/>
            <person name="Kaster A.-K."/>
            <person name="Ovreas L."/>
            <person name="Rohde M."/>
            <person name="Galperin M.Y."/>
            <person name="Jogler C."/>
        </authorList>
    </citation>
    <scope>NUCLEOTIDE SEQUENCE [LARGE SCALE GENOMIC DNA]</scope>
    <source>
        <strain evidence="2 3">ETA_A8</strain>
    </source>
</reference>
<dbReference type="KEGG" id="aagg:ETAA8_10590"/>
<dbReference type="EMBL" id="CP036274">
    <property type="protein sequence ID" value="QDU25987.1"/>
    <property type="molecule type" value="Genomic_DNA"/>
</dbReference>